<proteinExistence type="predicted"/>
<comment type="caution">
    <text evidence="2">The sequence shown here is derived from an EMBL/GenBank/DDBJ whole genome shotgun (WGS) entry which is preliminary data.</text>
</comment>
<dbReference type="EMBL" id="JAKIXB020000034">
    <property type="protein sequence ID" value="KAL1594841.1"/>
    <property type="molecule type" value="Genomic_DNA"/>
</dbReference>
<organism evidence="2 3">
    <name type="scientific">Nothophoma quercina</name>
    <dbReference type="NCBI Taxonomy" id="749835"/>
    <lineage>
        <taxon>Eukaryota</taxon>
        <taxon>Fungi</taxon>
        <taxon>Dikarya</taxon>
        <taxon>Ascomycota</taxon>
        <taxon>Pezizomycotina</taxon>
        <taxon>Dothideomycetes</taxon>
        <taxon>Pleosporomycetidae</taxon>
        <taxon>Pleosporales</taxon>
        <taxon>Pleosporineae</taxon>
        <taxon>Didymellaceae</taxon>
        <taxon>Nothophoma</taxon>
    </lineage>
</organism>
<dbReference type="Proteomes" id="UP001521222">
    <property type="component" value="Unassembled WGS sequence"/>
</dbReference>
<keyword evidence="3" id="KW-1185">Reference proteome</keyword>
<sequence length="223" mass="24413">MSQPQKEDPHAAAQQKAQDAKMLADTEESSTHTAAPRDTVLDTASKLNDMALYSTDSGDSGTLLSRDSYDINVVDPDLERTLFDCDLTLSEEALKTMAKYVSGRLGLTPPLPASVLGEMRNFGRAMSVRLFRAPQWSVWLKTSGQFPLRALAVEEGGMVEQATDTTVDPATAMLFDLGLEPVTFIGADGEEDIGFPETRIEPSEELLDLLRHINRLLDELPSL</sequence>
<feature type="compositionally biased region" description="Basic and acidic residues" evidence="1">
    <location>
        <begin position="1"/>
        <end position="10"/>
    </location>
</feature>
<evidence type="ECO:0000256" key="1">
    <source>
        <dbReference type="SAM" id="MobiDB-lite"/>
    </source>
</evidence>
<feature type="region of interest" description="Disordered" evidence="1">
    <location>
        <begin position="1"/>
        <end position="39"/>
    </location>
</feature>
<evidence type="ECO:0000313" key="2">
    <source>
        <dbReference type="EMBL" id="KAL1594841.1"/>
    </source>
</evidence>
<evidence type="ECO:0000313" key="3">
    <source>
        <dbReference type="Proteomes" id="UP001521222"/>
    </source>
</evidence>
<protein>
    <submittedName>
        <fullName evidence="2">Uncharacterized protein</fullName>
    </submittedName>
</protein>
<name>A0ABR3QRR3_9PLEO</name>
<accession>A0ABR3QRR3</accession>
<gene>
    <name evidence="2" type="ORF">SLS59_008654</name>
</gene>
<reference evidence="2 3" key="1">
    <citation type="submission" date="2024-02" db="EMBL/GenBank/DDBJ databases">
        <title>De novo assembly and annotation of 12 fungi associated with fruit tree decline syndrome in Ontario, Canada.</title>
        <authorList>
            <person name="Sulman M."/>
            <person name="Ellouze W."/>
            <person name="Ilyukhin E."/>
        </authorList>
    </citation>
    <scope>NUCLEOTIDE SEQUENCE [LARGE SCALE GENOMIC DNA]</scope>
    <source>
        <strain evidence="2 3">M97-236</strain>
    </source>
</reference>